<dbReference type="WBParaSite" id="jg16373">
    <property type="protein sequence ID" value="jg16373"/>
    <property type="gene ID" value="jg16373"/>
</dbReference>
<proteinExistence type="predicted"/>
<reference evidence="3" key="1">
    <citation type="submission" date="2022-11" db="UniProtKB">
        <authorList>
            <consortium name="WormBaseParasite"/>
        </authorList>
    </citation>
    <scope>IDENTIFICATION</scope>
</reference>
<evidence type="ECO:0000256" key="1">
    <source>
        <dbReference type="SAM" id="Phobius"/>
    </source>
</evidence>
<name>A0A915D6X2_9BILA</name>
<protein>
    <submittedName>
        <fullName evidence="3">Uncharacterized protein</fullName>
    </submittedName>
</protein>
<accession>A0A915D6X2</accession>
<sequence>MQQQSDAAEHGYSIFRAYDGEKIYHIPYKYPQFYEFDYWSPVWVHSMFDRYWHFSLGIVAFYVLGVYVLRR</sequence>
<feature type="transmembrane region" description="Helical" evidence="1">
    <location>
        <begin position="51"/>
        <end position="69"/>
    </location>
</feature>
<keyword evidence="1" id="KW-1133">Transmembrane helix</keyword>
<dbReference type="AlphaFoldDB" id="A0A915D6X2"/>
<keyword evidence="1" id="KW-0472">Membrane</keyword>
<evidence type="ECO:0000313" key="2">
    <source>
        <dbReference type="Proteomes" id="UP000887574"/>
    </source>
</evidence>
<keyword evidence="1" id="KW-0812">Transmembrane</keyword>
<dbReference type="Proteomes" id="UP000887574">
    <property type="component" value="Unplaced"/>
</dbReference>
<evidence type="ECO:0000313" key="3">
    <source>
        <dbReference type="WBParaSite" id="jg16373"/>
    </source>
</evidence>
<keyword evidence="2" id="KW-1185">Reference proteome</keyword>
<organism evidence="2 3">
    <name type="scientific">Ditylenchus dipsaci</name>
    <dbReference type="NCBI Taxonomy" id="166011"/>
    <lineage>
        <taxon>Eukaryota</taxon>
        <taxon>Metazoa</taxon>
        <taxon>Ecdysozoa</taxon>
        <taxon>Nematoda</taxon>
        <taxon>Chromadorea</taxon>
        <taxon>Rhabditida</taxon>
        <taxon>Tylenchina</taxon>
        <taxon>Tylenchomorpha</taxon>
        <taxon>Sphaerularioidea</taxon>
        <taxon>Anguinidae</taxon>
        <taxon>Anguininae</taxon>
        <taxon>Ditylenchus</taxon>
    </lineage>
</organism>